<evidence type="ECO:0000259" key="1">
    <source>
        <dbReference type="Pfam" id="PF04296"/>
    </source>
</evidence>
<dbReference type="Gene3D" id="3.30.1230.10">
    <property type="entry name" value="YlxR-like"/>
    <property type="match status" value="1"/>
</dbReference>
<proteinExistence type="predicted"/>
<reference evidence="2" key="1">
    <citation type="submission" date="2020-01" db="EMBL/GenBank/DDBJ databases">
        <authorList>
            <person name="Meier V. D."/>
            <person name="Meier V D."/>
        </authorList>
    </citation>
    <scope>NUCLEOTIDE SEQUENCE</scope>
    <source>
        <strain evidence="2">HLG_WM_MAG_03</strain>
    </source>
</reference>
<protein>
    <recommendedName>
        <fullName evidence="1">YlxR domain-containing protein</fullName>
    </recommendedName>
</protein>
<name>A0A6S6S183_9BACT</name>
<dbReference type="InterPro" id="IPR035931">
    <property type="entry name" value="YlxR-like_sf"/>
</dbReference>
<dbReference type="Pfam" id="PF04296">
    <property type="entry name" value="YlxR"/>
    <property type="match status" value="1"/>
</dbReference>
<gene>
    <name evidence="2" type="ORF">HELGO_WM29464</name>
</gene>
<dbReference type="EMBL" id="CACVAR010000028">
    <property type="protein sequence ID" value="CAA6799052.1"/>
    <property type="molecule type" value="Genomic_DNA"/>
</dbReference>
<sequence>MRKNEPVRMCITCRERKPQQKLIRLQEKNSNIFPYTGQGRSFYICHGCRENEKKVKGLTKRFRLSSEDSEQFVKYLKELDKNG</sequence>
<accession>A0A6S6S183</accession>
<dbReference type="InterPro" id="IPR007393">
    <property type="entry name" value="YlxR_dom"/>
</dbReference>
<organism evidence="2">
    <name type="scientific">uncultured Sulfurovum sp</name>
    <dbReference type="NCBI Taxonomy" id="269237"/>
    <lineage>
        <taxon>Bacteria</taxon>
        <taxon>Pseudomonadati</taxon>
        <taxon>Campylobacterota</taxon>
        <taxon>Epsilonproteobacteria</taxon>
        <taxon>Campylobacterales</taxon>
        <taxon>Sulfurovaceae</taxon>
        <taxon>Sulfurovum</taxon>
        <taxon>environmental samples</taxon>
    </lineage>
</organism>
<dbReference type="SUPFAM" id="SSF64376">
    <property type="entry name" value="YlxR-like"/>
    <property type="match status" value="1"/>
</dbReference>
<dbReference type="AlphaFoldDB" id="A0A6S6S183"/>
<evidence type="ECO:0000313" key="2">
    <source>
        <dbReference type="EMBL" id="CAA6799052.1"/>
    </source>
</evidence>
<feature type="domain" description="YlxR" evidence="1">
    <location>
        <begin position="8"/>
        <end position="77"/>
    </location>
</feature>